<sequence length="353" mass="39804">MHKAVSIISFPGRNMGLKDLHRKLKAFRLKRSLIGNWRKKRTASMAKKASWMIPITHGYHVVEDQSFKGGADESDSDSVVVQREQIAELELWYFGISDAQIGHGISKYLQSHLFDRNPSELKSCPNEKVQVISLCSSLRGKKAWKLLVYNFVTEESQLMNLQAEPSCIYVTLQDGLQSQITTKSKEMMRKAYLAARAKIRETQKSVEALKAGAASVMVINREKLVTANMGDFRVVVCRDGVAHQMKSKHQQTARRHWSHKLFSGRMLSWKSSDAASTKKSEGSELAVEAERIDSDTEFVIIASTGIWETMNNQEAMHLIGHLEDPQEAAECLAKEALTRMSKSNISCIVIRFD</sequence>
<proteinExistence type="predicted"/>
<evidence type="ECO:0000313" key="2">
    <source>
        <dbReference type="EMBL" id="KAG6764572.1"/>
    </source>
</evidence>
<accession>A0A8X8CSF9</accession>
<dbReference type="EMBL" id="JAAWWB010000016">
    <property type="protein sequence ID" value="KAG6764572.1"/>
    <property type="molecule type" value="Genomic_DNA"/>
</dbReference>
<gene>
    <name evidence="2" type="ORF">POTOM_032046</name>
</gene>
<organism evidence="2 3">
    <name type="scientific">Populus tomentosa</name>
    <name type="common">Chinese white poplar</name>
    <dbReference type="NCBI Taxonomy" id="118781"/>
    <lineage>
        <taxon>Eukaryota</taxon>
        <taxon>Viridiplantae</taxon>
        <taxon>Streptophyta</taxon>
        <taxon>Embryophyta</taxon>
        <taxon>Tracheophyta</taxon>
        <taxon>Spermatophyta</taxon>
        <taxon>Magnoliopsida</taxon>
        <taxon>eudicotyledons</taxon>
        <taxon>Gunneridae</taxon>
        <taxon>Pentapetalae</taxon>
        <taxon>rosids</taxon>
        <taxon>fabids</taxon>
        <taxon>Malpighiales</taxon>
        <taxon>Salicaceae</taxon>
        <taxon>Saliceae</taxon>
        <taxon>Populus</taxon>
    </lineage>
</organism>
<dbReference type="SMART" id="SM00332">
    <property type="entry name" value="PP2Cc"/>
    <property type="match status" value="1"/>
</dbReference>
<evidence type="ECO:0000313" key="3">
    <source>
        <dbReference type="Proteomes" id="UP000886885"/>
    </source>
</evidence>
<dbReference type="PROSITE" id="PS51746">
    <property type="entry name" value="PPM_2"/>
    <property type="match status" value="1"/>
</dbReference>
<protein>
    <recommendedName>
        <fullName evidence="1">PPM-type phosphatase domain-containing protein</fullName>
    </recommendedName>
</protein>
<keyword evidence="3" id="KW-1185">Reference proteome</keyword>
<feature type="domain" description="PPM-type phosphatase" evidence="1">
    <location>
        <begin position="58"/>
        <end position="352"/>
    </location>
</feature>
<dbReference type="OrthoDB" id="10264738at2759"/>
<dbReference type="GO" id="GO:0004722">
    <property type="term" value="F:protein serine/threonine phosphatase activity"/>
    <property type="evidence" value="ECO:0007669"/>
    <property type="project" value="InterPro"/>
</dbReference>
<evidence type="ECO:0000259" key="1">
    <source>
        <dbReference type="PROSITE" id="PS51746"/>
    </source>
</evidence>
<reference evidence="2" key="1">
    <citation type="journal article" date="2020" name="bioRxiv">
        <title>Hybrid origin of Populus tomentosa Carr. identified through genome sequencing and phylogenomic analysis.</title>
        <authorList>
            <person name="An X."/>
            <person name="Gao K."/>
            <person name="Chen Z."/>
            <person name="Li J."/>
            <person name="Yang X."/>
            <person name="Yang X."/>
            <person name="Zhou J."/>
            <person name="Guo T."/>
            <person name="Zhao T."/>
            <person name="Huang S."/>
            <person name="Miao D."/>
            <person name="Khan W.U."/>
            <person name="Rao P."/>
            <person name="Ye M."/>
            <person name="Lei B."/>
            <person name="Liao W."/>
            <person name="Wang J."/>
            <person name="Ji L."/>
            <person name="Li Y."/>
            <person name="Guo B."/>
            <person name="Mustafa N.S."/>
            <person name="Li S."/>
            <person name="Yun Q."/>
            <person name="Keller S.R."/>
            <person name="Mao J."/>
            <person name="Zhang R."/>
            <person name="Strauss S.H."/>
        </authorList>
    </citation>
    <scope>NUCLEOTIDE SEQUENCE</scope>
    <source>
        <strain evidence="2">GM15</strain>
        <tissue evidence="2">Leaf</tissue>
    </source>
</reference>
<dbReference type="InterPro" id="IPR001932">
    <property type="entry name" value="PPM-type_phosphatase-like_dom"/>
</dbReference>
<dbReference type="CDD" id="cd00143">
    <property type="entry name" value="PP2Cc"/>
    <property type="match status" value="1"/>
</dbReference>
<dbReference type="AlphaFoldDB" id="A0A8X8CSF9"/>
<dbReference type="InterPro" id="IPR015655">
    <property type="entry name" value="PP2C"/>
</dbReference>
<dbReference type="PANTHER" id="PTHR47992">
    <property type="entry name" value="PROTEIN PHOSPHATASE"/>
    <property type="match status" value="1"/>
</dbReference>
<dbReference type="Pfam" id="PF00481">
    <property type="entry name" value="PP2C"/>
    <property type="match status" value="2"/>
</dbReference>
<dbReference type="Proteomes" id="UP000886885">
    <property type="component" value="Chromosome 8D"/>
</dbReference>
<name>A0A8X8CSF9_POPTO</name>
<comment type="caution">
    <text evidence="2">The sequence shown here is derived from an EMBL/GenBank/DDBJ whole genome shotgun (WGS) entry which is preliminary data.</text>
</comment>